<keyword evidence="3" id="KW-1185">Reference proteome</keyword>
<protein>
    <submittedName>
        <fullName evidence="2">Uncharacterized protein</fullName>
    </submittedName>
</protein>
<evidence type="ECO:0000313" key="2">
    <source>
        <dbReference type="EMBL" id="MBA0783417.1"/>
    </source>
</evidence>
<reference evidence="2 3" key="1">
    <citation type="journal article" date="2019" name="Genome Biol. Evol.">
        <title>Insights into the evolution of the New World diploid cottons (Gossypium, subgenus Houzingenia) based on genome sequencing.</title>
        <authorList>
            <person name="Grover C.E."/>
            <person name="Arick M.A. 2nd"/>
            <person name="Thrash A."/>
            <person name="Conover J.L."/>
            <person name="Sanders W.S."/>
            <person name="Peterson D.G."/>
            <person name="Frelichowski J.E."/>
            <person name="Scheffler J.A."/>
            <person name="Scheffler B.E."/>
            <person name="Wendel J.F."/>
        </authorList>
    </citation>
    <scope>NUCLEOTIDE SEQUENCE [LARGE SCALE GENOMIC DNA]</scope>
    <source>
        <strain evidence="2">8</strain>
        <tissue evidence="2">Leaf</tissue>
    </source>
</reference>
<dbReference type="EMBL" id="JABEZW010000013">
    <property type="protein sequence ID" value="MBA0783418.1"/>
    <property type="molecule type" value="Genomic_DNA"/>
</dbReference>
<comment type="caution">
    <text evidence="2">The sequence shown here is derived from an EMBL/GenBank/DDBJ whole genome shotgun (WGS) entry which is preliminary data.</text>
</comment>
<organism evidence="2 3">
    <name type="scientific">Gossypium trilobum</name>
    <dbReference type="NCBI Taxonomy" id="34281"/>
    <lineage>
        <taxon>Eukaryota</taxon>
        <taxon>Viridiplantae</taxon>
        <taxon>Streptophyta</taxon>
        <taxon>Embryophyta</taxon>
        <taxon>Tracheophyta</taxon>
        <taxon>Spermatophyta</taxon>
        <taxon>Magnoliopsida</taxon>
        <taxon>eudicotyledons</taxon>
        <taxon>Gunneridae</taxon>
        <taxon>Pentapetalae</taxon>
        <taxon>rosids</taxon>
        <taxon>malvids</taxon>
        <taxon>Malvales</taxon>
        <taxon>Malvaceae</taxon>
        <taxon>Malvoideae</taxon>
        <taxon>Gossypium</taxon>
    </lineage>
</organism>
<dbReference type="EMBL" id="JABEZW010000013">
    <property type="protein sequence ID" value="MBA0783417.1"/>
    <property type="molecule type" value="Genomic_DNA"/>
</dbReference>
<name>A0A7J9FDU9_9ROSI</name>
<accession>A0A7J9FDU9</accession>
<reference evidence="2" key="2">
    <citation type="submission" date="2020-04" db="EMBL/GenBank/DDBJ databases">
        <authorList>
            <person name="Grover C.E."/>
            <person name="Arick M.A. II"/>
            <person name="Thrash A."/>
            <person name="Conover J.L."/>
            <person name="Sanders W.S."/>
            <person name="Peterson D.G."/>
            <person name="Scheffler J.A."/>
            <person name="Scheffler B.E."/>
            <person name="Wendel J.F."/>
        </authorList>
    </citation>
    <scope>NUCLEOTIDE SEQUENCE</scope>
    <source>
        <strain evidence="2">8</strain>
        <tissue evidence="2">Leaf</tissue>
    </source>
</reference>
<feature type="compositionally biased region" description="Acidic residues" evidence="1">
    <location>
        <begin position="84"/>
        <end position="94"/>
    </location>
</feature>
<dbReference type="Proteomes" id="UP000593568">
    <property type="component" value="Unassembled WGS sequence"/>
</dbReference>
<dbReference type="AlphaFoldDB" id="A0A7J9FDU9"/>
<gene>
    <name evidence="2" type="ORF">Gotri_001135</name>
</gene>
<evidence type="ECO:0000313" key="3">
    <source>
        <dbReference type="Proteomes" id="UP000593568"/>
    </source>
</evidence>
<sequence length="94" mass="10120">MESSGHISLGSTFREDNDCEVATDEYAVDFATLDGVNNVADEYAGDFATSDGLDNIAPASSREEEDGIETEVWDSDEHGSLVGSDEDEEHKDGE</sequence>
<feature type="compositionally biased region" description="Acidic residues" evidence="1">
    <location>
        <begin position="63"/>
        <end position="74"/>
    </location>
</feature>
<proteinExistence type="predicted"/>
<evidence type="ECO:0000256" key="1">
    <source>
        <dbReference type="SAM" id="MobiDB-lite"/>
    </source>
</evidence>
<feature type="region of interest" description="Disordered" evidence="1">
    <location>
        <begin position="46"/>
        <end position="94"/>
    </location>
</feature>